<dbReference type="Gene3D" id="3.90.1150.200">
    <property type="match status" value="1"/>
</dbReference>
<dbReference type="Proteomes" id="UP001519887">
    <property type="component" value="Unassembled WGS sequence"/>
</dbReference>
<organism evidence="2 3">
    <name type="scientific">Paenibacillus sepulcri</name>
    <dbReference type="NCBI Taxonomy" id="359917"/>
    <lineage>
        <taxon>Bacteria</taxon>
        <taxon>Bacillati</taxon>
        <taxon>Bacillota</taxon>
        <taxon>Bacilli</taxon>
        <taxon>Bacillales</taxon>
        <taxon>Paenibacillaceae</taxon>
        <taxon>Paenibacillus</taxon>
    </lineage>
</organism>
<dbReference type="SUPFAM" id="SSF159888">
    <property type="entry name" value="YdhG-like"/>
    <property type="match status" value="1"/>
</dbReference>
<name>A0ABS7BZS7_9BACL</name>
<comment type="caution">
    <text evidence="2">The sequence shown here is derived from an EMBL/GenBank/DDBJ whole genome shotgun (WGS) entry which is preliminary data.</text>
</comment>
<gene>
    <name evidence="2" type="ORF">K0U00_08475</name>
</gene>
<dbReference type="RefSeq" id="WP_210037856.1">
    <property type="nucleotide sequence ID" value="NZ_JBHLVU010000022.1"/>
</dbReference>
<keyword evidence="3" id="KW-1185">Reference proteome</keyword>
<protein>
    <submittedName>
        <fullName evidence="2">DUF1801 domain-containing protein</fullName>
    </submittedName>
</protein>
<sequence>MSSTKKSNFQTVDEYFGSFQKEIQDSLEQIRQTIKNAVPEAEEVISYQLPAFKYHGMLIYFSAYKDHYSLSFPPPFTVFEVFKQELSPYEVSKTTIKFPADKPIPLELVSELAKYRAKENLEGKQKKR</sequence>
<dbReference type="InterPro" id="IPR014922">
    <property type="entry name" value="YdhG-like"/>
</dbReference>
<accession>A0ABS7BZS7</accession>
<feature type="domain" description="YdhG-like" evidence="1">
    <location>
        <begin position="24"/>
        <end position="115"/>
    </location>
</feature>
<reference evidence="2 3" key="1">
    <citation type="submission" date="2021-07" db="EMBL/GenBank/DDBJ databases">
        <title>Paenibacillus radiodurans sp. nov., isolated from the southeastern edge of Tengger Desert.</title>
        <authorList>
            <person name="Zhang G."/>
        </authorList>
    </citation>
    <scope>NUCLEOTIDE SEQUENCE [LARGE SCALE GENOMIC DNA]</scope>
    <source>
        <strain evidence="2 3">CCM 7311</strain>
    </source>
</reference>
<evidence type="ECO:0000313" key="2">
    <source>
        <dbReference type="EMBL" id="MBW7454070.1"/>
    </source>
</evidence>
<dbReference type="EMBL" id="JAHZIK010000151">
    <property type="protein sequence ID" value="MBW7454070.1"/>
    <property type="molecule type" value="Genomic_DNA"/>
</dbReference>
<evidence type="ECO:0000259" key="1">
    <source>
        <dbReference type="Pfam" id="PF08818"/>
    </source>
</evidence>
<evidence type="ECO:0000313" key="3">
    <source>
        <dbReference type="Proteomes" id="UP001519887"/>
    </source>
</evidence>
<dbReference type="Pfam" id="PF08818">
    <property type="entry name" value="DUF1801"/>
    <property type="match status" value="1"/>
</dbReference>
<proteinExistence type="predicted"/>